<accession>A0A1N7Q8C8</accession>
<organism evidence="1 2">
    <name type="scientific">Chryseobacterium gambrini</name>
    <dbReference type="NCBI Taxonomy" id="373672"/>
    <lineage>
        <taxon>Bacteria</taxon>
        <taxon>Pseudomonadati</taxon>
        <taxon>Bacteroidota</taxon>
        <taxon>Flavobacteriia</taxon>
        <taxon>Flavobacteriales</taxon>
        <taxon>Weeksellaceae</taxon>
        <taxon>Chryseobacterium group</taxon>
        <taxon>Chryseobacterium</taxon>
    </lineage>
</organism>
<sequence length="165" mass="16901">MSVVRFTDKTYGGYNYVYAGAQEQFSAGAQATISASVGASVSIAYNDDTKPFNPTSYAGTFISAGASADVKFVAGGGVNVNVFSGVGKGEKGWKGVSLGASVGVGAGANVGSGNVTLSYSWLLNDVKPTAQRSLIDRATNIILSPAASAVKIGTLDKIRQYNNKK</sequence>
<name>A0A1N7Q8C8_9FLAO</name>
<proteinExistence type="predicted"/>
<dbReference type="EMBL" id="FTOV01000009">
    <property type="protein sequence ID" value="SIT19103.1"/>
    <property type="molecule type" value="Genomic_DNA"/>
</dbReference>
<gene>
    <name evidence="1" type="ORF">SAMN05421785_109158</name>
</gene>
<protein>
    <submittedName>
        <fullName evidence="1">Uncharacterized protein</fullName>
    </submittedName>
</protein>
<reference evidence="1 2" key="1">
    <citation type="submission" date="2017-01" db="EMBL/GenBank/DDBJ databases">
        <authorList>
            <person name="Mah S.A."/>
            <person name="Swanson W.J."/>
            <person name="Moy G.W."/>
            <person name="Vacquier V.D."/>
        </authorList>
    </citation>
    <scope>NUCLEOTIDE SEQUENCE [LARGE SCALE GENOMIC DNA]</scope>
    <source>
        <strain evidence="1 2">DSM 18014</strain>
    </source>
</reference>
<evidence type="ECO:0000313" key="1">
    <source>
        <dbReference type="EMBL" id="SIT19103.1"/>
    </source>
</evidence>
<evidence type="ECO:0000313" key="2">
    <source>
        <dbReference type="Proteomes" id="UP000185781"/>
    </source>
</evidence>
<dbReference type="AlphaFoldDB" id="A0A1N7Q8C8"/>
<dbReference type="RefSeq" id="WP_076394699.1">
    <property type="nucleotide sequence ID" value="NZ_FTOV01000009.1"/>
</dbReference>
<dbReference type="STRING" id="373672.SAMN05421785_109158"/>
<dbReference type="Proteomes" id="UP000185781">
    <property type="component" value="Unassembled WGS sequence"/>
</dbReference>
<dbReference type="OrthoDB" id="2972467at2"/>